<evidence type="ECO:0000256" key="1">
    <source>
        <dbReference type="SAM" id="Coils"/>
    </source>
</evidence>
<dbReference type="GeneID" id="112454705"/>
<evidence type="ECO:0000313" key="4">
    <source>
        <dbReference type="RefSeq" id="XP_024872003.1"/>
    </source>
</evidence>
<organism evidence="3 4">
    <name type="scientific">Temnothorax curvispinosus</name>
    <dbReference type="NCBI Taxonomy" id="300111"/>
    <lineage>
        <taxon>Eukaryota</taxon>
        <taxon>Metazoa</taxon>
        <taxon>Ecdysozoa</taxon>
        <taxon>Arthropoda</taxon>
        <taxon>Hexapoda</taxon>
        <taxon>Insecta</taxon>
        <taxon>Pterygota</taxon>
        <taxon>Neoptera</taxon>
        <taxon>Endopterygota</taxon>
        <taxon>Hymenoptera</taxon>
        <taxon>Apocrita</taxon>
        <taxon>Aculeata</taxon>
        <taxon>Formicoidea</taxon>
        <taxon>Formicidae</taxon>
        <taxon>Myrmicinae</taxon>
        <taxon>Temnothorax</taxon>
    </lineage>
</organism>
<reference evidence="4" key="1">
    <citation type="submission" date="2025-08" db="UniProtKB">
        <authorList>
            <consortium name="RefSeq"/>
        </authorList>
    </citation>
    <scope>IDENTIFICATION</scope>
    <source>
        <tissue evidence="4">Whole body</tissue>
    </source>
</reference>
<dbReference type="AlphaFoldDB" id="A0A6J1PRR6"/>
<name>A0A6J1PRR6_9HYME</name>
<dbReference type="RefSeq" id="XP_024872003.1">
    <property type="nucleotide sequence ID" value="XM_025016235.1"/>
</dbReference>
<keyword evidence="1" id="KW-0175">Coiled coil</keyword>
<accession>A0A6J1PRR6</accession>
<dbReference type="Proteomes" id="UP000504618">
    <property type="component" value="Unplaced"/>
</dbReference>
<protein>
    <submittedName>
        <fullName evidence="4">Uncharacterized protein LOC112454705</fullName>
    </submittedName>
</protein>
<evidence type="ECO:0000256" key="2">
    <source>
        <dbReference type="SAM" id="MobiDB-lite"/>
    </source>
</evidence>
<keyword evidence="3" id="KW-1185">Reference proteome</keyword>
<proteinExistence type="predicted"/>
<feature type="coiled-coil region" evidence="1">
    <location>
        <begin position="265"/>
        <end position="299"/>
    </location>
</feature>
<sequence>MFYHQKLNLQGYARFSQESFHQGRARKDPVKKRHLLPSAVPTLFLNCSEAPNVNKNAVAEPAEPNLKFNILRREFPLVVNSERRIGSSNTTSPTTSYVVVEDSIVNISTPKGIHRRSDWLDANVDIEESPPVASGPERRVCNSSPRRSVARRHDRLQNTPHLTRLARSKHRRQSSSDPLSPAWKRRKRFLMDNCTGQTSQKKATHSHVADDVDAELRHRRSLSNFFKKSLCDASAAVTSVVQECAELKMKLKAKIEEQSLFIKENKDLKEIIDCLKKQLQEAEAEKKRMSCAKEEYVREVLSPYFTAGQIRCILEKRKWIHWSFYK</sequence>
<feature type="compositionally biased region" description="Basic residues" evidence="2">
    <location>
        <begin position="164"/>
        <end position="173"/>
    </location>
</feature>
<evidence type="ECO:0000313" key="3">
    <source>
        <dbReference type="Proteomes" id="UP000504618"/>
    </source>
</evidence>
<feature type="region of interest" description="Disordered" evidence="2">
    <location>
        <begin position="128"/>
        <end position="182"/>
    </location>
</feature>
<gene>
    <name evidence="4" type="primary">LOC112454705</name>
</gene>